<dbReference type="PANTHER" id="PTHR22611">
    <property type="entry name" value="PROTEIN NAKED CUTICLE"/>
    <property type="match status" value="1"/>
</dbReference>
<dbReference type="GO" id="GO:0090090">
    <property type="term" value="P:negative regulation of canonical Wnt signaling pathway"/>
    <property type="evidence" value="ECO:0007669"/>
    <property type="project" value="UniProtKB-ARBA"/>
</dbReference>
<sequence>MGKKYSKQAWISREGPEGDCVVENDSTNLTLNLTEESKEKGSCTADFTYKGYPVNVLQDGPCVSEKEFCKKYAYYDYPIEVVELPDEPDGKKFEVFFEREGQVEASTQTTRPVTALSECGQSVKSTGSDRQEWSYTLYDFEGQGHVTRDDLKNLVKSIYEVLGKSMSRPKSMQKDPVKKLCVRLSLSKERSRDVTDIARRECLLTTNGFQEHPRKSKAKRYVAVEREGSMTVNPPSTDYLSQVRPQNSLCEPTQPENHGSSGVHHRRSSSCRRCEQRQPIEKDCLKSETRKTFNPVDSKGMYHYPRECKLDLVSVTHQHPTVMKWPE</sequence>
<keyword evidence="4 7" id="KW-0879">Wnt signaling pathway</keyword>
<evidence type="ECO:0000256" key="7">
    <source>
        <dbReference type="RuleBase" id="RU367060"/>
    </source>
</evidence>
<dbReference type="AlphaFoldDB" id="A0A9W9ZIX9"/>
<dbReference type="OrthoDB" id="5953812at2759"/>
<keyword evidence="2 7" id="KW-1003">Cell membrane</keyword>
<dbReference type="Gene3D" id="1.10.238.10">
    <property type="entry name" value="EF-hand"/>
    <property type="match status" value="1"/>
</dbReference>
<evidence type="ECO:0000256" key="2">
    <source>
        <dbReference type="ARBA" id="ARBA00022475"/>
    </source>
</evidence>
<protein>
    <recommendedName>
        <fullName evidence="7">Protein naked cuticle homolog</fullName>
    </recommendedName>
</protein>
<accession>A0A9W9ZIX9</accession>
<dbReference type="GO" id="GO:0016055">
    <property type="term" value="P:Wnt signaling pathway"/>
    <property type="evidence" value="ECO:0007669"/>
    <property type="project" value="UniProtKB-UniRule"/>
</dbReference>
<evidence type="ECO:0000256" key="6">
    <source>
        <dbReference type="ARBA" id="ARBA00023136"/>
    </source>
</evidence>
<evidence type="ECO:0000256" key="5">
    <source>
        <dbReference type="ARBA" id="ARBA00022723"/>
    </source>
</evidence>
<dbReference type="GO" id="GO:0005737">
    <property type="term" value="C:cytoplasm"/>
    <property type="evidence" value="ECO:0007669"/>
    <property type="project" value="UniProtKB-SubCell"/>
</dbReference>
<comment type="subcellular location">
    <subcellularLocation>
        <location evidence="7">Cell membrane</location>
    </subcellularLocation>
    <subcellularLocation>
        <location evidence="7">Cytoplasm</location>
    </subcellularLocation>
</comment>
<comment type="function">
    <text evidence="7">Cell autonomous antagonist of the canonical Wnt signaling pathway.</text>
</comment>
<evidence type="ECO:0000313" key="10">
    <source>
        <dbReference type="Proteomes" id="UP001163046"/>
    </source>
</evidence>
<evidence type="ECO:0000256" key="8">
    <source>
        <dbReference type="SAM" id="MobiDB-lite"/>
    </source>
</evidence>
<proteinExistence type="inferred from homology"/>
<keyword evidence="10" id="KW-1185">Reference proteome</keyword>
<dbReference type="Proteomes" id="UP001163046">
    <property type="component" value="Unassembled WGS sequence"/>
</dbReference>
<keyword evidence="3" id="KW-0963">Cytoplasm</keyword>
<keyword evidence="6" id="KW-0472">Membrane</keyword>
<evidence type="ECO:0000256" key="3">
    <source>
        <dbReference type="ARBA" id="ARBA00022490"/>
    </source>
</evidence>
<feature type="region of interest" description="Disordered" evidence="8">
    <location>
        <begin position="252"/>
        <end position="272"/>
    </location>
</feature>
<evidence type="ECO:0000313" key="9">
    <source>
        <dbReference type="EMBL" id="KAJ7381518.1"/>
    </source>
</evidence>
<dbReference type="PANTHER" id="PTHR22611:SF9">
    <property type="entry name" value="PROTEIN NAKED CUTICLE"/>
    <property type="match status" value="1"/>
</dbReference>
<evidence type="ECO:0000256" key="4">
    <source>
        <dbReference type="ARBA" id="ARBA00022687"/>
    </source>
</evidence>
<reference evidence="9" key="1">
    <citation type="submission" date="2023-01" db="EMBL/GenBank/DDBJ databases">
        <title>Genome assembly of the deep-sea coral Lophelia pertusa.</title>
        <authorList>
            <person name="Herrera S."/>
            <person name="Cordes E."/>
        </authorList>
    </citation>
    <scope>NUCLEOTIDE SEQUENCE</scope>
    <source>
        <strain evidence="9">USNM1676648</strain>
        <tissue evidence="9">Polyp</tissue>
    </source>
</reference>
<dbReference type="InterPro" id="IPR040140">
    <property type="entry name" value="Nkd-like"/>
</dbReference>
<comment type="similarity">
    <text evidence="1 7">Belongs to the NKD family.</text>
</comment>
<comment type="caution">
    <text evidence="9">The sequence shown here is derived from an EMBL/GenBank/DDBJ whole genome shotgun (WGS) entry which is preliminary data.</text>
</comment>
<dbReference type="EMBL" id="MU826350">
    <property type="protein sequence ID" value="KAJ7381518.1"/>
    <property type="molecule type" value="Genomic_DNA"/>
</dbReference>
<dbReference type="GO" id="GO:0005886">
    <property type="term" value="C:plasma membrane"/>
    <property type="evidence" value="ECO:0007669"/>
    <property type="project" value="UniProtKB-SubCell"/>
</dbReference>
<evidence type="ECO:0000256" key="1">
    <source>
        <dbReference type="ARBA" id="ARBA00007081"/>
    </source>
</evidence>
<name>A0A9W9ZIX9_9CNID</name>
<keyword evidence="5" id="KW-0479">Metal-binding</keyword>
<dbReference type="GO" id="GO:0046872">
    <property type="term" value="F:metal ion binding"/>
    <property type="evidence" value="ECO:0007669"/>
    <property type="project" value="UniProtKB-KW"/>
</dbReference>
<gene>
    <name evidence="9" type="primary">NKD1</name>
    <name evidence="9" type="ORF">OS493_001666</name>
</gene>
<organism evidence="9 10">
    <name type="scientific">Desmophyllum pertusum</name>
    <dbReference type="NCBI Taxonomy" id="174260"/>
    <lineage>
        <taxon>Eukaryota</taxon>
        <taxon>Metazoa</taxon>
        <taxon>Cnidaria</taxon>
        <taxon>Anthozoa</taxon>
        <taxon>Hexacorallia</taxon>
        <taxon>Scleractinia</taxon>
        <taxon>Caryophylliina</taxon>
        <taxon>Caryophylliidae</taxon>
        <taxon>Desmophyllum</taxon>
    </lineage>
</organism>